<proteinExistence type="predicted"/>
<dbReference type="AlphaFoldDB" id="A0A7W9PAK3"/>
<dbReference type="EMBL" id="JACHIT010000001">
    <property type="protein sequence ID" value="MBB5912536.1"/>
    <property type="molecule type" value="Genomic_DNA"/>
</dbReference>
<name>A0A7W9PAK3_9NOCA</name>
<keyword evidence="3" id="KW-1185">Reference proteome</keyword>
<comment type="caution">
    <text evidence="2">The sequence shown here is derived from an EMBL/GenBank/DDBJ whole genome shotgun (WGS) entry which is preliminary data.</text>
</comment>
<protein>
    <submittedName>
        <fullName evidence="2">Uncharacterized protein (TIGR03083 family)</fullName>
    </submittedName>
</protein>
<organism evidence="2 3">
    <name type="scientific">Nocardia transvalensis</name>
    <dbReference type="NCBI Taxonomy" id="37333"/>
    <lineage>
        <taxon>Bacteria</taxon>
        <taxon>Bacillati</taxon>
        <taxon>Actinomycetota</taxon>
        <taxon>Actinomycetes</taxon>
        <taxon>Mycobacteriales</taxon>
        <taxon>Nocardiaceae</taxon>
        <taxon>Nocardia</taxon>
    </lineage>
</organism>
<feature type="domain" description="Mycothiol-dependent maleylpyruvate isomerase metal-binding" evidence="1">
    <location>
        <begin position="24"/>
        <end position="121"/>
    </location>
</feature>
<evidence type="ECO:0000313" key="2">
    <source>
        <dbReference type="EMBL" id="MBB5912536.1"/>
    </source>
</evidence>
<dbReference type="InterPro" id="IPR017517">
    <property type="entry name" value="Maleyloyr_isom"/>
</dbReference>
<dbReference type="InterPro" id="IPR034660">
    <property type="entry name" value="DinB/YfiT-like"/>
</dbReference>
<evidence type="ECO:0000313" key="3">
    <source>
        <dbReference type="Proteomes" id="UP000540412"/>
    </source>
</evidence>
<sequence length="223" mass="24310">MDIAELEVSRVSNATRDELWAMIHAERAALADDLAELDDSQWSQRSLCGRWTVEEVVAHLTAAASIGRFRWLRSMAGARFDPDVHNARRLAEHRGATSAETLNLFRAIVPRTTAASGHTPAWLGEVVVHAQDIRRPLGLPRHPSVEAATEVAHFYASRNFTVPSRTAIKDLRLEATDGPFTTGTGPRITGPTTALVMAMAGRAPYCDDLSGPGLPILRNRLAS</sequence>
<dbReference type="SUPFAM" id="SSF109854">
    <property type="entry name" value="DinB/YfiT-like putative metalloenzymes"/>
    <property type="match status" value="1"/>
</dbReference>
<evidence type="ECO:0000259" key="1">
    <source>
        <dbReference type="Pfam" id="PF11716"/>
    </source>
</evidence>
<dbReference type="InterPro" id="IPR024344">
    <property type="entry name" value="MDMPI_metal-binding"/>
</dbReference>
<dbReference type="Proteomes" id="UP000540412">
    <property type="component" value="Unassembled WGS sequence"/>
</dbReference>
<dbReference type="RefSeq" id="WP_306307789.1">
    <property type="nucleotide sequence ID" value="NZ_JACHIT010000001.1"/>
</dbReference>
<reference evidence="2 3" key="1">
    <citation type="submission" date="2020-08" db="EMBL/GenBank/DDBJ databases">
        <title>Sequencing the genomes of 1000 actinobacteria strains.</title>
        <authorList>
            <person name="Klenk H.-P."/>
        </authorList>
    </citation>
    <scope>NUCLEOTIDE SEQUENCE [LARGE SCALE GENOMIC DNA]</scope>
    <source>
        <strain evidence="2 3">DSM 43582</strain>
    </source>
</reference>
<dbReference type="Pfam" id="PF11716">
    <property type="entry name" value="MDMPI_N"/>
    <property type="match status" value="1"/>
</dbReference>
<dbReference type="Gene3D" id="1.20.120.450">
    <property type="entry name" value="dinb family like domain"/>
    <property type="match status" value="1"/>
</dbReference>
<dbReference type="GO" id="GO:0046872">
    <property type="term" value="F:metal ion binding"/>
    <property type="evidence" value="ECO:0007669"/>
    <property type="project" value="InterPro"/>
</dbReference>
<dbReference type="NCBIfam" id="TIGR03083">
    <property type="entry name" value="maleylpyruvate isomerase family mycothiol-dependent enzyme"/>
    <property type="match status" value="1"/>
</dbReference>
<accession>A0A7W9PAK3</accession>
<gene>
    <name evidence="2" type="ORF">BJY24_001403</name>
</gene>